<evidence type="ECO:0000313" key="6">
    <source>
        <dbReference type="Proteomes" id="UP000007523"/>
    </source>
</evidence>
<dbReference type="STRING" id="1116391.PM3016_1549"/>
<dbReference type="PANTHER" id="PTHR11575:SF23">
    <property type="entry name" value="5-NUCLEOTIDASE FAMILY PROTEIN"/>
    <property type="match status" value="1"/>
</dbReference>
<dbReference type="GO" id="GO:0008768">
    <property type="term" value="F:UDP-sugar diphosphatase activity"/>
    <property type="evidence" value="ECO:0007669"/>
    <property type="project" value="TreeGrafter"/>
</dbReference>
<dbReference type="Pfam" id="PF00149">
    <property type="entry name" value="Metallophos"/>
    <property type="match status" value="1"/>
</dbReference>
<dbReference type="Gene3D" id="3.60.21.10">
    <property type="match status" value="1"/>
</dbReference>
<dbReference type="KEGG" id="pmq:PM3016_1549"/>
<dbReference type="SUPFAM" id="SSF56300">
    <property type="entry name" value="Metallo-dependent phosphatases"/>
    <property type="match status" value="1"/>
</dbReference>
<feature type="domain" description="Calcineurin-like phosphoesterase" evidence="3">
    <location>
        <begin position="8"/>
        <end position="207"/>
    </location>
</feature>
<protein>
    <submittedName>
        <fullName evidence="5">YunD</fullName>
    </submittedName>
</protein>
<dbReference type="GO" id="GO:0000166">
    <property type="term" value="F:nucleotide binding"/>
    <property type="evidence" value="ECO:0007669"/>
    <property type="project" value="UniProtKB-KW"/>
</dbReference>
<gene>
    <name evidence="5" type="ORF">PM3016_1549</name>
</gene>
<sequence length="485" mass="53227">MTDTTVRLRVLHTNDIHSHFEHMPSIASIIRTQRAEAGEDHTLTLDIGDHIDRVHPATEGTQGRANIAVLNAIGYDAVTLGNNEGLTLQPEILSRRYGEEAAFPVVLANMPEMASGTHPAWAVPYHIVVKSGIRVGLIGVTAPFAEFYNLLGWDVRDAVETVRRLSRELRPQVDVLVVMSHLGIRSDERMAAEIEGIDLILGGHTHHLIEEPLRIGRTAVCAAGKFGQYVGVVDLELDSASREIRKVESRVLASVTGEEAGDITSLIASYSEQASRVLDREVVRLDRPLSVDWYGESQLGNVLAAGLRRRTGAEIGLVNAGQLLGGPLQGSVTAGRLLELCPSPINPCRMKLTGAQLLRALEESLLPEYMDKPLYGYGFRGKVLGTLCVDGMTIDYDPQGEPGAKIHSVFVGTEPLEPARAYTVGTIDMFTFGIGYLSISEGTERKFYLPEFLRDVLLKQLHDKAVLQDSSRLRWIRLDARRSTS</sequence>
<evidence type="ECO:0000313" key="5">
    <source>
        <dbReference type="EMBL" id="AFC28472.1"/>
    </source>
</evidence>
<dbReference type="PRINTS" id="PR01607">
    <property type="entry name" value="APYRASEFAMLY"/>
</dbReference>
<evidence type="ECO:0000259" key="4">
    <source>
        <dbReference type="Pfam" id="PF02872"/>
    </source>
</evidence>
<dbReference type="GO" id="GO:0046872">
    <property type="term" value="F:metal ion binding"/>
    <property type="evidence" value="ECO:0007669"/>
    <property type="project" value="InterPro"/>
</dbReference>
<accession>H6N9U4</accession>
<feature type="domain" description="5'-Nucleotidase C-terminal" evidence="4">
    <location>
        <begin position="291"/>
        <end position="428"/>
    </location>
</feature>
<dbReference type="InterPro" id="IPR006179">
    <property type="entry name" value="5_nucleotidase/apyrase"/>
</dbReference>
<comment type="similarity">
    <text evidence="2">Belongs to the 5'-nucleotidase family.</text>
</comment>
<keyword evidence="1" id="KW-0732">Signal</keyword>
<evidence type="ECO:0000256" key="1">
    <source>
        <dbReference type="ARBA" id="ARBA00022729"/>
    </source>
</evidence>
<dbReference type="CDD" id="cd00845">
    <property type="entry name" value="MPP_UshA_N_like"/>
    <property type="match status" value="1"/>
</dbReference>
<name>H6N9U4_9BACL</name>
<dbReference type="GO" id="GO:0008253">
    <property type="term" value="F:5'-nucleotidase activity"/>
    <property type="evidence" value="ECO:0007669"/>
    <property type="project" value="TreeGrafter"/>
</dbReference>
<dbReference type="Pfam" id="PF02872">
    <property type="entry name" value="5_nucleotid_C"/>
    <property type="match status" value="1"/>
</dbReference>
<dbReference type="InterPro" id="IPR036907">
    <property type="entry name" value="5'-Nucleotdase_C_sf"/>
</dbReference>
<dbReference type="SUPFAM" id="SSF55816">
    <property type="entry name" value="5'-nucleotidase (syn. UDP-sugar hydrolase), C-terminal domain"/>
    <property type="match status" value="1"/>
</dbReference>
<organism evidence="5 6">
    <name type="scientific">Paenibacillus mucilaginosus 3016</name>
    <dbReference type="NCBI Taxonomy" id="1116391"/>
    <lineage>
        <taxon>Bacteria</taxon>
        <taxon>Bacillati</taxon>
        <taxon>Bacillota</taxon>
        <taxon>Bacilli</taxon>
        <taxon>Bacillales</taxon>
        <taxon>Paenibacillaceae</taxon>
        <taxon>Paenibacillus</taxon>
    </lineage>
</organism>
<dbReference type="RefSeq" id="WP_014369059.1">
    <property type="nucleotide sequence ID" value="NC_016935.1"/>
</dbReference>
<evidence type="ECO:0000256" key="2">
    <source>
        <dbReference type="RuleBase" id="RU362119"/>
    </source>
</evidence>
<dbReference type="InterPro" id="IPR006146">
    <property type="entry name" value="5'-Nucleotdase_CS"/>
</dbReference>
<proteinExistence type="inferred from homology"/>
<dbReference type="GO" id="GO:0009166">
    <property type="term" value="P:nucleotide catabolic process"/>
    <property type="evidence" value="ECO:0007669"/>
    <property type="project" value="InterPro"/>
</dbReference>
<dbReference type="EMBL" id="CP003235">
    <property type="protein sequence ID" value="AFC28472.1"/>
    <property type="molecule type" value="Genomic_DNA"/>
</dbReference>
<keyword evidence="2" id="KW-0547">Nucleotide-binding</keyword>
<evidence type="ECO:0000259" key="3">
    <source>
        <dbReference type="Pfam" id="PF00149"/>
    </source>
</evidence>
<dbReference type="HOGENOM" id="CLU_005854_8_1_9"/>
<dbReference type="InterPro" id="IPR004843">
    <property type="entry name" value="Calcineurin-like_PHP"/>
</dbReference>
<dbReference type="PROSITE" id="PS00785">
    <property type="entry name" value="5_NUCLEOTIDASE_1"/>
    <property type="match status" value="1"/>
</dbReference>
<reference evidence="5 6" key="1">
    <citation type="journal article" date="2012" name="J. Bacteriol.">
        <title>Complete Genome Sequence of Paenibacillus mucilaginosus 3016, a Bacterium Functional as Microbial Fertilizer.</title>
        <authorList>
            <person name="Ma M."/>
            <person name="Wang Z."/>
            <person name="Li L."/>
            <person name="Jiang X."/>
            <person name="Guan D."/>
            <person name="Cao F."/>
            <person name="Chen H."/>
            <person name="Wang X."/>
            <person name="Shen D."/>
            <person name="Du B."/>
            <person name="Li J."/>
        </authorList>
    </citation>
    <scope>NUCLEOTIDE SEQUENCE [LARGE SCALE GENOMIC DNA]</scope>
    <source>
        <strain evidence="5 6">3016</strain>
    </source>
</reference>
<keyword evidence="2" id="KW-0378">Hydrolase</keyword>
<dbReference type="Gene3D" id="3.90.780.10">
    <property type="entry name" value="5'-Nucleotidase, C-terminal domain"/>
    <property type="match status" value="1"/>
</dbReference>
<dbReference type="InterPro" id="IPR029052">
    <property type="entry name" value="Metallo-depent_PP-like"/>
</dbReference>
<dbReference type="GO" id="GO:0030288">
    <property type="term" value="C:outer membrane-bounded periplasmic space"/>
    <property type="evidence" value="ECO:0007669"/>
    <property type="project" value="TreeGrafter"/>
</dbReference>
<dbReference type="AlphaFoldDB" id="H6N9U4"/>
<dbReference type="InterPro" id="IPR008334">
    <property type="entry name" value="5'-Nucleotdase_C"/>
</dbReference>
<dbReference type="Proteomes" id="UP000007523">
    <property type="component" value="Chromosome"/>
</dbReference>
<keyword evidence="6" id="KW-1185">Reference proteome</keyword>
<dbReference type="PANTHER" id="PTHR11575">
    <property type="entry name" value="5'-NUCLEOTIDASE-RELATED"/>
    <property type="match status" value="1"/>
</dbReference>